<proteinExistence type="predicted"/>
<name>A0A2P2PNG6_RHIMU</name>
<accession>A0A2P2PNG6</accession>
<protein>
    <submittedName>
        <fullName evidence="1">Uncharacterized protein</fullName>
    </submittedName>
</protein>
<sequence>MVIQQEKNSFLLIICLNQVLQIIQ</sequence>
<dbReference type="EMBL" id="GGEC01075802">
    <property type="protein sequence ID" value="MBX56286.1"/>
    <property type="molecule type" value="Transcribed_RNA"/>
</dbReference>
<evidence type="ECO:0000313" key="1">
    <source>
        <dbReference type="EMBL" id="MBX56286.1"/>
    </source>
</evidence>
<dbReference type="AlphaFoldDB" id="A0A2P2PNG6"/>
<organism evidence="1">
    <name type="scientific">Rhizophora mucronata</name>
    <name type="common">Asiatic mangrove</name>
    <dbReference type="NCBI Taxonomy" id="61149"/>
    <lineage>
        <taxon>Eukaryota</taxon>
        <taxon>Viridiplantae</taxon>
        <taxon>Streptophyta</taxon>
        <taxon>Embryophyta</taxon>
        <taxon>Tracheophyta</taxon>
        <taxon>Spermatophyta</taxon>
        <taxon>Magnoliopsida</taxon>
        <taxon>eudicotyledons</taxon>
        <taxon>Gunneridae</taxon>
        <taxon>Pentapetalae</taxon>
        <taxon>rosids</taxon>
        <taxon>fabids</taxon>
        <taxon>Malpighiales</taxon>
        <taxon>Rhizophoraceae</taxon>
        <taxon>Rhizophora</taxon>
    </lineage>
</organism>
<reference evidence="1" key="1">
    <citation type="submission" date="2018-02" db="EMBL/GenBank/DDBJ databases">
        <title>Rhizophora mucronata_Transcriptome.</title>
        <authorList>
            <person name="Meera S.P."/>
            <person name="Sreeshan A."/>
            <person name="Augustine A."/>
        </authorList>
    </citation>
    <scope>NUCLEOTIDE SEQUENCE</scope>
    <source>
        <tissue evidence="1">Leaf</tissue>
    </source>
</reference>